<dbReference type="Proteomes" id="UP000390335">
    <property type="component" value="Unassembled WGS sequence"/>
</dbReference>
<keyword evidence="1 2" id="KW-0238">DNA-binding</keyword>
<keyword evidence="6" id="KW-1185">Reference proteome</keyword>
<dbReference type="SUPFAM" id="SSF46689">
    <property type="entry name" value="Homeodomain-like"/>
    <property type="match status" value="1"/>
</dbReference>
<accession>A0ABQ0YWT0</accession>
<dbReference type="InterPro" id="IPR036271">
    <property type="entry name" value="Tet_transcr_reg_TetR-rel_C_sf"/>
</dbReference>
<sequence>MKEPMKHESQNAAVLNAPAPGSGGRWAAGEDPAKRHQILEGAKRVFMKMGFDAASMNDVTREAGVSKGTLYVYFANKEDLFAAMMESERTHFVNLVRNALSDEADVTTSLYDFGIVFVTHVTSDKTISAMRTVIGVRERMPSLCQRFFTGPENLRTVLRGFLERQVAAGHLKIDDFDMAARHFLEMASGGYFKLRLFGDMEQPPSKEEIDYVVRGAVRVFLAGYGPDRRD</sequence>
<evidence type="ECO:0000256" key="2">
    <source>
        <dbReference type="PROSITE-ProRule" id="PRU00335"/>
    </source>
</evidence>
<dbReference type="Pfam" id="PF00440">
    <property type="entry name" value="TetR_N"/>
    <property type="match status" value="1"/>
</dbReference>
<dbReference type="Gene3D" id="1.10.10.60">
    <property type="entry name" value="Homeodomain-like"/>
    <property type="match status" value="1"/>
</dbReference>
<reference evidence="5 6" key="1">
    <citation type="journal article" date="2020" name="Genome Biol. Evol.">
        <title>Rhizobium dioscoreae sp. nov., a plant growth-promoting bacterium isolated from yam (Dioscorea species).</title>
        <authorList>
            <person name="Ouyabe M."/>
            <person name="Tanaka N."/>
            <person name="Shiwa Y."/>
            <person name="Fujita N."/>
            <person name="Kikuno H."/>
            <person name="Babil P."/>
            <person name="Shiwachi H."/>
        </authorList>
    </citation>
    <scope>NUCLEOTIDE SEQUENCE [LARGE SCALE GENOMIC DNA]</scope>
    <source>
        <strain evidence="5 6">S-93</strain>
    </source>
</reference>
<dbReference type="InterPro" id="IPR009057">
    <property type="entry name" value="Homeodomain-like_sf"/>
</dbReference>
<organism evidence="5 6">
    <name type="scientific">Rhizobium dioscoreae</name>
    <dbReference type="NCBI Taxonomy" id="2653122"/>
    <lineage>
        <taxon>Bacteria</taxon>
        <taxon>Pseudomonadati</taxon>
        <taxon>Pseudomonadota</taxon>
        <taxon>Alphaproteobacteria</taxon>
        <taxon>Hyphomicrobiales</taxon>
        <taxon>Rhizobiaceae</taxon>
        <taxon>Rhizobium/Agrobacterium group</taxon>
        <taxon>Rhizobium</taxon>
    </lineage>
</organism>
<dbReference type="SUPFAM" id="SSF48498">
    <property type="entry name" value="Tetracyclin repressor-like, C-terminal domain"/>
    <property type="match status" value="1"/>
</dbReference>
<evidence type="ECO:0000256" key="1">
    <source>
        <dbReference type="ARBA" id="ARBA00023125"/>
    </source>
</evidence>
<name>A0ABQ0YWT0_9HYPH</name>
<protein>
    <submittedName>
        <fullName evidence="5">TetR family transcriptional regulator</fullName>
    </submittedName>
</protein>
<feature type="region of interest" description="Disordered" evidence="3">
    <location>
        <begin position="1"/>
        <end position="32"/>
    </location>
</feature>
<dbReference type="InterPro" id="IPR023772">
    <property type="entry name" value="DNA-bd_HTH_TetR-type_CS"/>
</dbReference>
<evidence type="ECO:0000256" key="3">
    <source>
        <dbReference type="SAM" id="MobiDB-lite"/>
    </source>
</evidence>
<dbReference type="InterPro" id="IPR001647">
    <property type="entry name" value="HTH_TetR"/>
</dbReference>
<proteinExistence type="predicted"/>
<dbReference type="PROSITE" id="PS01081">
    <property type="entry name" value="HTH_TETR_1"/>
    <property type="match status" value="1"/>
</dbReference>
<dbReference type="EMBL" id="BLAJ01000001">
    <property type="protein sequence ID" value="GES47499.1"/>
    <property type="molecule type" value="Genomic_DNA"/>
</dbReference>
<comment type="caution">
    <text evidence="5">The sequence shown here is derived from an EMBL/GenBank/DDBJ whole genome shotgun (WGS) entry which is preliminary data.</text>
</comment>
<feature type="domain" description="HTH tetR-type" evidence="4">
    <location>
        <begin position="32"/>
        <end position="92"/>
    </location>
</feature>
<gene>
    <name evidence="5" type="ORF">RsS93_01130</name>
</gene>
<dbReference type="PROSITE" id="PS50977">
    <property type="entry name" value="HTH_TETR_2"/>
    <property type="match status" value="1"/>
</dbReference>
<feature type="DNA-binding region" description="H-T-H motif" evidence="2">
    <location>
        <begin position="55"/>
        <end position="74"/>
    </location>
</feature>
<dbReference type="InterPro" id="IPR050109">
    <property type="entry name" value="HTH-type_TetR-like_transc_reg"/>
</dbReference>
<evidence type="ECO:0000259" key="4">
    <source>
        <dbReference type="PROSITE" id="PS50977"/>
    </source>
</evidence>
<dbReference type="PANTHER" id="PTHR30055:SF146">
    <property type="entry name" value="HTH-TYPE TRANSCRIPTIONAL DUAL REGULATOR CECR"/>
    <property type="match status" value="1"/>
</dbReference>
<dbReference type="InterPro" id="IPR039536">
    <property type="entry name" value="TetR_C_Proteobacteria"/>
</dbReference>
<dbReference type="Pfam" id="PF14246">
    <property type="entry name" value="TetR_C_7"/>
    <property type="match status" value="1"/>
</dbReference>
<dbReference type="PANTHER" id="PTHR30055">
    <property type="entry name" value="HTH-TYPE TRANSCRIPTIONAL REGULATOR RUTR"/>
    <property type="match status" value="1"/>
</dbReference>
<dbReference type="Gene3D" id="1.10.357.10">
    <property type="entry name" value="Tetracycline Repressor, domain 2"/>
    <property type="match status" value="1"/>
</dbReference>
<dbReference type="PRINTS" id="PR00455">
    <property type="entry name" value="HTHTETR"/>
</dbReference>
<evidence type="ECO:0000313" key="6">
    <source>
        <dbReference type="Proteomes" id="UP000390335"/>
    </source>
</evidence>
<evidence type="ECO:0000313" key="5">
    <source>
        <dbReference type="EMBL" id="GES47499.1"/>
    </source>
</evidence>